<name>A0A7Z2T6Z7_9VIBR</name>
<evidence type="ECO:0000313" key="2">
    <source>
        <dbReference type="Proteomes" id="UP000464262"/>
    </source>
</evidence>
<sequence length="363" mass="42021">MGLFKTLFYIFSKRGGKLEVTNTSFGVVPVNFSDPSHADLLSQHSNFRLDLSRREQGLINAQGQKQLILSYKPDFTFPVMVVGFRHYGSKMNKETREVERYCKDMVVAHYAVTVGGTYYSVIDYFYVEDSGLLNPSIDVLCTFDGSLNNLSLCFKELFTRYASGTFIGNGFVRDEERFKRVEPKRELEICNRFFGVVPVRFNDPSHEEILTQHSKYEIILSEEERKLIGAEEQFVLVLSYKPDINFRIGVCGFRHYGSIKNRQTGEFERYCKRMVVAHYAVTVEDTHYSVIDYYYVDDSGLLSPSIDMFFEFDGTLDELNKCFDDLIGHYTRGTLENNGFVRIEGGLLDLLKRRLQRTRQKPN</sequence>
<dbReference type="KEGG" id="vas:GT360_17735"/>
<reference evidence="1 2" key="1">
    <citation type="submission" date="2020-01" db="EMBL/GenBank/DDBJ databases">
        <title>Whole genome and functional gene identification of agarase of Vibrio HN897.</title>
        <authorList>
            <person name="Liu Y."/>
            <person name="Zhao Z."/>
        </authorList>
    </citation>
    <scope>NUCLEOTIDE SEQUENCE [LARGE SCALE GENOMIC DNA]</scope>
    <source>
        <strain evidence="1 2">HN897</strain>
    </source>
</reference>
<dbReference type="EMBL" id="CP047476">
    <property type="protein sequence ID" value="QIA65381.1"/>
    <property type="molecule type" value="Genomic_DNA"/>
</dbReference>
<dbReference type="RefSeq" id="WP_164650281.1">
    <property type="nucleotide sequence ID" value="NZ_CP047476.1"/>
</dbReference>
<gene>
    <name evidence="1" type="ORF">GT360_17735</name>
</gene>
<protein>
    <submittedName>
        <fullName evidence="1">Uncharacterized protein</fullName>
    </submittedName>
</protein>
<proteinExistence type="predicted"/>
<evidence type="ECO:0000313" key="1">
    <source>
        <dbReference type="EMBL" id="QIA65381.1"/>
    </source>
</evidence>
<dbReference type="Proteomes" id="UP000464262">
    <property type="component" value="Chromosome 2"/>
</dbReference>
<dbReference type="AlphaFoldDB" id="A0A7Z2T6Z7"/>
<accession>A0A7Z2T6Z7</accession>
<keyword evidence="2" id="KW-1185">Reference proteome</keyword>
<organism evidence="1 2">
    <name type="scientific">Vibrio astriarenae</name>
    <dbReference type="NCBI Taxonomy" id="1481923"/>
    <lineage>
        <taxon>Bacteria</taxon>
        <taxon>Pseudomonadati</taxon>
        <taxon>Pseudomonadota</taxon>
        <taxon>Gammaproteobacteria</taxon>
        <taxon>Vibrionales</taxon>
        <taxon>Vibrionaceae</taxon>
        <taxon>Vibrio</taxon>
    </lineage>
</organism>